<evidence type="ECO:0000256" key="5">
    <source>
        <dbReference type="SAM" id="SignalP"/>
    </source>
</evidence>
<protein>
    <submittedName>
        <fullName evidence="7">Glucosylceramidase</fullName>
    </submittedName>
</protein>
<dbReference type="RefSeq" id="WP_106239640.1">
    <property type="nucleotide sequence ID" value="NZ_PVZC01000001.1"/>
</dbReference>
<dbReference type="PANTHER" id="PTHR11069">
    <property type="entry name" value="GLUCOSYLCERAMIDASE"/>
    <property type="match status" value="1"/>
</dbReference>
<dbReference type="PRINTS" id="PR00843">
    <property type="entry name" value="GLHYDRLASE30"/>
</dbReference>
<dbReference type="SMART" id="SM00458">
    <property type="entry name" value="RICIN"/>
    <property type="match status" value="1"/>
</dbReference>
<evidence type="ECO:0000259" key="6">
    <source>
        <dbReference type="SMART" id="SM00458"/>
    </source>
</evidence>
<gene>
    <name evidence="7" type="ORF">CLV72_101912</name>
</gene>
<feature type="signal peptide" evidence="5">
    <location>
        <begin position="1"/>
        <end position="30"/>
    </location>
</feature>
<dbReference type="SUPFAM" id="SSF51445">
    <property type="entry name" value="(Trans)glycosidases"/>
    <property type="match status" value="1"/>
</dbReference>
<dbReference type="PROSITE" id="PS50231">
    <property type="entry name" value="RICIN_B_LECTIN"/>
    <property type="match status" value="1"/>
</dbReference>
<dbReference type="Gene3D" id="3.20.20.80">
    <property type="entry name" value="Glycosidases"/>
    <property type="match status" value="1"/>
</dbReference>
<evidence type="ECO:0000256" key="2">
    <source>
        <dbReference type="ARBA" id="ARBA00022729"/>
    </source>
</evidence>
<dbReference type="InterPro" id="IPR033453">
    <property type="entry name" value="Glyco_hydro_30_TIM-barrel"/>
</dbReference>
<keyword evidence="3 4" id="KW-0378">Hydrolase</keyword>
<evidence type="ECO:0000313" key="7">
    <source>
        <dbReference type="EMBL" id="PRY02310.1"/>
    </source>
</evidence>
<accession>A0A2T0QEJ7</accession>
<dbReference type="Gene3D" id="2.60.40.1180">
    <property type="entry name" value="Golgi alpha-mannosidase II"/>
    <property type="match status" value="1"/>
</dbReference>
<organism evidence="7 8">
    <name type="scientific">Allonocardiopsis opalescens</name>
    <dbReference type="NCBI Taxonomy" id="1144618"/>
    <lineage>
        <taxon>Bacteria</taxon>
        <taxon>Bacillati</taxon>
        <taxon>Actinomycetota</taxon>
        <taxon>Actinomycetes</taxon>
        <taxon>Streptosporangiales</taxon>
        <taxon>Allonocardiopsis</taxon>
    </lineage>
</organism>
<evidence type="ECO:0000313" key="8">
    <source>
        <dbReference type="Proteomes" id="UP000237846"/>
    </source>
</evidence>
<dbReference type="GO" id="GO:0006680">
    <property type="term" value="P:glucosylceramide catabolic process"/>
    <property type="evidence" value="ECO:0007669"/>
    <property type="project" value="TreeGrafter"/>
</dbReference>
<dbReference type="GO" id="GO:0004348">
    <property type="term" value="F:glucosylceramidase activity"/>
    <property type="evidence" value="ECO:0007669"/>
    <property type="project" value="InterPro"/>
</dbReference>
<keyword evidence="2 5" id="KW-0732">Signal</keyword>
<dbReference type="PANTHER" id="PTHR11069:SF23">
    <property type="entry name" value="LYSOSOMAL ACID GLUCOSYLCERAMIDASE"/>
    <property type="match status" value="1"/>
</dbReference>
<keyword evidence="4" id="KW-0326">Glycosidase</keyword>
<dbReference type="SUPFAM" id="SSF50370">
    <property type="entry name" value="Ricin B-like lectins"/>
    <property type="match status" value="1"/>
</dbReference>
<dbReference type="AlphaFoldDB" id="A0A2T0QEJ7"/>
<sequence>MRSFPRAVLAALTALASAVLVLPSSATAHAAPPGTPVSVWLTTPDRANLLAPQPGRSFDGQGSGPVISVDAGASYQSMVGFGASFTDSAAWLMANSPRRNEVMRELFHPVDGIGLSFLRQPIGASDFARNFYTYNDIPAGQTDYALSRFSIAHDEAYVLPVVRQALQLNPEISTMASPWSPPAWMKTNGNLIGGSLRPENRQVFSDYLTRFVQAYQAAGVPIDYLTTQNEPQYSPAGYPGSLYSPQEQSALINTLAPTLDRAGLDTGIVAWDHNWDRADFPMSVLSGPAAPNVAGVAWHCYGGSPSAQSTVRDAHPSYDVFFTECSGTRSADPANTFRDTLRWQTENLVIGATRNWARTVVLWNMALDPSGGPVIGSCTNCTGVVTLDNAAGTVQYNAEYYVLGHASRFVDPGAVRIASSTAASLPNVAFRNPDGSVAMIVLNTSGGAQSFQVAEGGSSFGYTLPAGSVATLTWDETGGNGGDPAATTLRGQASGRCLDVVDGGTANGTPVQLWDCHGGTAQRWTLAADGSVRALGRCLDVSGAGTANGTRVQTWECNGTAAQRWTLNAADDLVNTGSGRCLDAVDQGTGNGTRLQIWDCTGAANQKWTRAG</sequence>
<dbReference type="GO" id="GO:0016020">
    <property type="term" value="C:membrane"/>
    <property type="evidence" value="ECO:0007669"/>
    <property type="project" value="GOC"/>
</dbReference>
<proteinExistence type="inferred from homology"/>
<evidence type="ECO:0000256" key="3">
    <source>
        <dbReference type="ARBA" id="ARBA00022801"/>
    </source>
</evidence>
<dbReference type="InterPro" id="IPR001139">
    <property type="entry name" value="Glyco_hydro_30"/>
</dbReference>
<evidence type="ECO:0000256" key="4">
    <source>
        <dbReference type="RuleBase" id="RU361188"/>
    </source>
</evidence>
<dbReference type="InterPro" id="IPR000772">
    <property type="entry name" value="Ricin_B_lectin"/>
</dbReference>
<name>A0A2T0QEJ7_9ACTN</name>
<dbReference type="Pfam" id="PF00652">
    <property type="entry name" value="Ricin_B_lectin"/>
    <property type="match status" value="1"/>
</dbReference>
<comment type="similarity">
    <text evidence="1 4">Belongs to the glycosyl hydrolase 30 family.</text>
</comment>
<feature type="domain" description="Ricin B lectin" evidence="6">
    <location>
        <begin position="483"/>
        <end position="611"/>
    </location>
</feature>
<dbReference type="OrthoDB" id="9806701at2"/>
<dbReference type="CDD" id="cd23451">
    <property type="entry name" value="beta-trefoil_Ricin_laminarinase"/>
    <property type="match status" value="1"/>
</dbReference>
<dbReference type="InterPro" id="IPR013780">
    <property type="entry name" value="Glyco_hydro_b"/>
</dbReference>
<dbReference type="EMBL" id="PVZC01000001">
    <property type="protein sequence ID" value="PRY02310.1"/>
    <property type="molecule type" value="Genomic_DNA"/>
</dbReference>
<dbReference type="SUPFAM" id="SSF51011">
    <property type="entry name" value="Glycosyl hydrolase domain"/>
    <property type="match status" value="1"/>
</dbReference>
<dbReference type="InterPro" id="IPR017853">
    <property type="entry name" value="GH"/>
</dbReference>
<keyword evidence="8" id="KW-1185">Reference proteome</keyword>
<dbReference type="Proteomes" id="UP000237846">
    <property type="component" value="Unassembled WGS sequence"/>
</dbReference>
<feature type="chain" id="PRO_5015677518" evidence="5">
    <location>
        <begin position="31"/>
        <end position="612"/>
    </location>
</feature>
<dbReference type="InterPro" id="IPR035992">
    <property type="entry name" value="Ricin_B-like_lectins"/>
</dbReference>
<reference evidence="7 8" key="1">
    <citation type="submission" date="2018-03" db="EMBL/GenBank/DDBJ databases">
        <title>Genomic Encyclopedia of Archaeal and Bacterial Type Strains, Phase II (KMG-II): from individual species to whole genera.</title>
        <authorList>
            <person name="Goeker M."/>
        </authorList>
    </citation>
    <scope>NUCLEOTIDE SEQUENCE [LARGE SCALE GENOMIC DNA]</scope>
    <source>
        <strain evidence="7 8">DSM 45601</strain>
    </source>
</reference>
<dbReference type="InterPro" id="IPR033452">
    <property type="entry name" value="GH30_C"/>
</dbReference>
<dbReference type="Pfam" id="PF17189">
    <property type="entry name" value="Glyco_hydro_30C"/>
    <property type="match status" value="1"/>
</dbReference>
<comment type="caution">
    <text evidence="7">The sequence shown here is derived from an EMBL/GenBank/DDBJ whole genome shotgun (WGS) entry which is preliminary data.</text>
</comment>
<dbReference type="Pfam" id="PF02055">
    <property type="entry name" value="Glyco_hydro_30"/>
    <property type="match status" value="1"/>
</dbReference>
<dbReference type="Gene3D" id="2.80.10.50">
    <property type="match status" value="3"/>
</dbReference>
<evidence type="ECO:0000256" key="1">
    <source>
        <dbReference type="ARBA" id="ARBA00005382"/>
    </source>
</evidence>